<evidence type="ECO:0000259" key="3">
    <source>
        <dbReference type="Pfam" id="PF00561"/>
    </source>
</evidence>
<dbReference type="PANTHER" id="PTHR46118:SF4">
    <property type="entry name" value="PROTEIN ABHD11"/>
    <property type="match status" value="1"/>
</dbReference>
<evidence type="ECO:0000313" key="4">
    <source>
        <dbReference type="EMBL" id="TID19207.1"/>
    </source>
</evidence>
<reference evidence="4 5" key="1">
    <citation type="journal article" date="2019" name="Front. Genet.">
        <title>Whole-Genome Sequencing of the Opportunistic Yeast Pathogen Candida inconspicua Uncovers Its Hybrid Origin.</title>
        <authorList>
            <person name="Mixao V."/>
            <person name="Hansen A.P."/>
            <person name="Saus E."/>
            <person name="Boekhout T."/>
            <person name="Lass-Florl C."/>
            <person name="Gabaldon T."/>
        </authorList>
    </citation>
    <scope>NUCLEOTIDE SEQUENCE [LARGE SCALE GENOMIC DNA]</scope>
    <source>
        <strain evidence="4 5">CBS 180</strain>
    </source>
</reference>
<keyword evidence="5" id="KW-1185">Reference proteome</keyword>
<dbReference type="EMBL" id="SELW01000599">
    <property type="protein sequence ID" value="TID19207.1"/>
    <property type="molecule type" value="Genomic_DNA"/>
</dbReference>
<organism evidence="4 5">
    <name type="scientific">Pichia inconspicua</name>
    <dbReference type="NCBI Taxonomy" id="52247"/>
    <lineage>
        <taxon>Eukaryota</taxon>
        <taxon>Fungi</taxon>
        <taxon>Dikarya</taxon>
        <taxon>Ascomycota</taxon>
        <taxon>Saccharomycotina</taxon>
        <taxon>Pichiomycetes</taxon>
        <taxon>Pichiales</taxon>
        <taxon>Pichiaceae</taxon>
        <taxon>Pichia</taxon>
    </lineage>
</organism>
<dbReference type="Proteomes" id="UP000307173">
    <property type="component" value="Unassembled WGS sequence"/>
</dbReference>
<dbReference type="GO" id="GO:0005739">
    <property type="term" value="C:mitochondrion"/>
    <property type="evidence" value="ECO:0007669"/>
    <property type="project" value="TreeGrafter"/>
</dbReference>
<dbReference type="InterPro" id="IPR000073">
    <property type="entry name" value="AB_hydrolase_1"/>
</dbReference>
<dbReference type="Gene3D" id="3.40.50.1820">
    <property type="entry name" value="alpha/beta hydrolase"/>
    <property type="match status" value="1"/>
</dbReference>
<evidence type="ECO:0000313" key="5">
    <source>
        <dbReference type="Proteomes" id="UP000307173"/>
    </source>
</evidence>
<dbReference type="InterPro" id="IPR029058">
    <property type="entry name" value="AB_hydrolase_fold"/>
</dbReference>
<sequence length="316" mass="35412">MWRALRRYSHNIYRSYDGTPASLGHVDKEAANAALAEYPTVELAHDVYEPVGTSIVSEYVPPILILHGLFGSKTNNRSVAKQLAKKLDTSIHCIDLRNHGSSPHLEPHTYPAIANDVEEYIRKYIPRSEKPIVLGHSMGAKTAMAIALRNKVEISGIVSVDNAPIIAGRTGFSKFGLYVQALQRAEGKKSLKECDAVLAQVEKSVPVRQFLLTNMKKDDSREGGYYCRVPLDLMRKELDNVSDWPFAATNTRYNGPALFIRGTQSAYVADDVIPAIGHFFPQFILEGIDAGHWLIAEKPTEFIQVLERWIHAREWE</sequence>
<dbReference type="OrthoDB" id="8119704at2759"/>
<dbReference type="SUPFAM" id="SSF53474">
    <property type="entry name" value="alpha/beta-Hydrolases"/>
    <property type="match status" value="1"/>
</dbReference>
<feature type="domain" description="AB hydrolase-1" evidence="3">
    <location>
        <begin position="61"/>
        <end position="162"/>
    </location>
</feature>
<comment type="caution">
    <text evidence="4">The sequence shown here is derived from an EMBL/GenBank/DDBJ whole genome shotgun (WGS) entry which is preliminary data.</text>
</comment>
<accession>A0A4T0WYX6</accession>
<evidence type="ECO:0000256" key="1">
    <source>
        <dbReference type="ARBA" id="ARBA00008645"/>
    </source>
</evidence>
<proteinExistence type="inferred from homology"/>
<keyword evidence="2" id="KW-0378">Hydrolase</keyword>
<comment type="similarity">
    <text evidence="1">Belongs to the AB hydrolase superfamily.</text>
</comment>
<name>A0A4T0WYX6_9ASCO</name>
<dbReference type="AlphaFoldDB" id="A0A4T0WYX6"/>
<dbReference type="Pfam" id="PF00561">
    <property type="entry name" value="Abhydrolase_1"/>
    <property type="match status" value="1"/>
</dbReference>
<dbReference type="GO" id="GO:0052689">
    <property type="term" value="F:carboxylic ester hydrolase activity"/>
    <property type="evidence" value="ECO:0007669"/>
    <property type="project" value="TreeGrafter"/>
</dbReference>
<evidence type="ECO:0000256" key="2">
    <source>
        <dbReference type="ARBA" id="ARBA00022801"/>
    </source>
</evidence>
<dbReference type="PANTHER" id="PTHR46118">
    <property type="entry name" value="PROTEIN ABHD11"/>
    <property type="match status" value="1"/>
</dbReference>
<dbReference type="STRING" id="52247.A0A4T0WYX6"/>
<protein>
    <recommendedName>
        <fullName evidence="3">AB hydrolase-1 domain-containing protein</fullName>
    </recommendedName>
</protein>
<gene>
    <name evidence="4" type="ORF">CANINC_003777</name>
</gene>